<organism evidence="1 2">
    <name type="scientific">Duganella vulcania</name>
    <dbReference type="NCBI Taxonomy" id="2692166"/>
    <lineage>
        <taxon>Bacteria</taxon>
        <taxon>Pseudomonadati</taxon>
        <taxon>Pseudomonadota</taxon>
        <taxon>Betaproteobacteria</taxon>
        <taxon>Burkholderiales</taxon>
        <taxon>Oxalobacteraceae</taxon>
        <taxon>Telluria group</taxon>
        <taxon>Duganella</taxon>
    </lineage>
</organism>
<evidence type="ECO:0008006" key="3">
    <source>
        <dbReference type="Google" id="ProtNLM"/>
    </source>
</evidence>
<evidence type="ECO:0000313" key="2">
    <source>
        <dbReference type="Proteomes" id="UP000470302"/>
    </source>
</evidence>
<proteinExistence type="predicted"/>
<comment type="caution">
    <text evidence="1">The sequence shown here is derived from an EMBL/GenBank/DDBJ whole genome shotgun (WGS) entry which is preliminary data.</text>
</comment>
<dbReference type="Proteomes" id="UP000470302">
    <property type="component" value="Unassembled WGS sequence"/>
</dbReference>
<accession>A0A845GCG7</accession>
<reference evidence="1 2" key="1">
    <citation type="submission" date="2020-01" db="EMBL/GenBank/DDBJ databases">
        <title>Novel species isolated from a subtropical stream in China.</title>
        <authorList>
            <person name="Lu H."/>
        </authorList>
    </citation>
    <scope>NUCLEOTIDE SEQUENCE [LARGE SCALE GENOMIC DNA]</scope>
    <source>
        <strain evidence="1 2">FT82W</strain>
    </source>
</reference>
<dbReference type="RefSeq" id="WP_161100219.1">
    <property type="nucleotide sequence ID" value="NZ_WWCW01000230.1"/>
</dbReference>
<sequence>MPHPIPLHLPDDVFISLVDQVGEGWFGPKTEAVLCKLIRDWVARQSGASDLGEHAAAPGGAPEVGKGYQWKQLFLPNGTELRTTFGGKSTYAKVQDEVILCDGVATTPSRLANAIGCGTRNAWHNIWLRFPGESTWKLARRCRPPA</sequence>
<name>A0A845GCG7_9BURK</name>
<gene>
    <name evidence="1" type="ORF">GTP91_31095</name>
</gene>
<protein>
    <recommendedName>
        <fullName evidence="3">DUF2924 domain-containing protein</fullName>
    </recommendedName>
</protein>
<evidence type="ECO:0000313" key="1">
    <source>
        <dbReference type="EMBL" id="MYM91611.1"/>
    </source>
</evidence>
<dbReference type="EMBL" id="WWCW01000230">
    <property type="protein sequence ID" value="MYM91611.1"/>
    <property type="molecule type" value="Genomic_DNA"/>
</dbReference>
<dbReference type="AlphaFoldDB" id="A0A845GCG7"/>